<dbReference type="SUPFAM" id="SSF53474">
    <property type="entry name" value="alpha/beta-Hydrolases"/>
    <property type="match status" value="1"/>
</dbReference>
<proteinExistence type="predicted"/>
<accession>A0A6C1AYA7</accession>
<feature type="chain" id="PRO_5025356232" evidence="1">
    <location>
        <begin position="19"/>
        <end position="345"/>
    </location>
</feature>
<keyword evidence="3" id="KW-1185">Reference proteome</keyword>
<dbReference type="KEGG" id="azq:G3580_01055"/>
<organism evidence="2 3">
    <name type="scientific">Nitrogeniibacter mangrovi</name>
    <dbReference type="NCBI Taxonomy" id="2016596"/>
    <lineage>
        <taxon>Bacteria</taxon>
        <taxon>Pseudomonadati</taxon>
        <taxon>Pseudomonadota</taxon>
        <taxon>Betaproteobacteria</taxon>
        <taxon>Rhodocyclales</taxon>
        <taxon>Zoogloeaceae</taxon>
        <taxon>Nitrogeniibacter</taxon>
    </lineage>
</organism>
<feature type="signal peptide" evidence="1">
    <location>
        <begin position="1"/>
        <end position="18"/>
    </location>
</feature>
<reference evidence="2 3" key="1">
    <citation type="submission" date="2020-02" db="EMBL/GenBank/DDBJ databases">
        <title>Nitrogenibacter mangrovi gen. nov., sp. nov. isolated from mangrove sediment, a denitrifying betaproteobacterium.</title>
        <authorList>
            <person name="Liao H."/>
            <person name="Tian Y."/>
        </authorList>
    </citation>
    <scope>NUCLEOTIDE SEQUENCE [LARGE SCALE GENOMIC DNA]</scope>
    <source>
        <strain evidence="2 3">M9-3-2</strain>
    </source>
</reference>
<dbReference type="EMBL" id="CP048836">
    <property type="protein sequence ID" value="QID16336.1"/>
    <property type="molecule type" value="Genomic_DNA"/>
</dbReference>
<dbReference type="AlphaFoldDB" id="A0A6C1AYA7"/>
<gene>
    <name evidence="2" type="ORF">G3580_01055</name>
</gene>
<dbReference type="RefSeq" id="WP_173763505.1">
    <property type="nucleotide sequence ID" value="NZ_CP048836.1"/>
</dbReference>
<dbReference type="Proteomes" id="UP000501991">
    <property type="component" value="Chromosome"/>
</dbReference>
<sequence>MRRHLALLLSLSSIAAHAAPPLPALSADAAQLTVSGISSGGYMAVQFHVAHSARVAGAGILAAGPYECAEGSAVRALVNCMDPDANDPVPSTAASVALVEADATAGRIDAPAGLVHDRVWLLSGGADHTVARPVVDALAAFYRHWVAATDLAYVKVPGAGHAMLSPDAPDANACDTSEPPFINHCAGVDAPGQLLAHLLGPLAPKAVSAGGELLAFDQTPYADAAGALGLGQTGYVYVPSGCRTGGCRVHVAFHGCRQSADQIGTVFVREAGYNRWAESNRLIVLYPQTTPRYGWTWSGWWFRWVFNPKACWDWWGYEDTDYATRDGAQIDAVTRMVDHLAEAPR</sequence>
<keyword evidence="1" id="KW-0732">Signal</keyword>
<dbReference type="PANTHER" id="PTHR42972">
    <property type="entry name" value="TOL-PAL SYSTEM PROTEIN TOLB"/>
    <property type="match status" value="1"/>
</dbReference>
<dbReference type="PANTHER" id="PTHR42972:SF8">
    <property type="entry name" value="POLYHYDROXYBUTYRATE DEPOLYMERASE"/>
    <property type="match status" value="1"/>
</dbReference>
<evidence type="ECO:0000313" key="3">
    <source>
        <dbReference type="Proteomes" id="UP000501991"/>
    </source>
</evidence>
<evidence type="ECO:0000256" key="1">
    <source>
        <dbReference type="SAM" id="SignalP"/>
    </source>
</evidence>
<dbReference type="Gene3D" id="3.40.50.1820">
    <property type="entry name" value="alpha/beta hydrolase"/>
    <property type="match status" value="2"/>
</dbReference>
<protein>
    <submittedName>
        <fullName evidence="2">Poly(3-hydroxybutyrate) depolymerase</fullName>
    </submittedName>
</protein>
<name>A0A6C1AYA7_9RHOO</name>
<evidence type="ECO:0000313" key="2">
    <source>
        <dbReference type="EMBL" id="QID16336.1"/>
    </source>
</evidence>
<dbReference type="InterPro" id="IPR029058">
    <property type="entry name" value="AB_hydrolase_fold"/>
</dbReference>